<dbReference type="EMBL" id="DXEM01000032">
    <property type="protein sequence ID" value="HIX68560.1"/>
    <property type="molecule type" value="Genomic_DNA"/>
</dbReference>
<dbReference type="InterPro" id="IPR005952">
    <property type="entry name" value="Phosphogly_mut1"/>
</dbReference>
<comment type="similarity">
    <text evidence="1">Belongs to the phosphoglycerate mutase family. BPG-dependent PGAM subfamily.</text>
</comment>
<evidence type="ECO:0000256" key="2">
    <source>
        <dbReference type="ARBA" id="ARBA00012028"/>
    </source>
</evidence>
<feature type="binding site" evidence="6">
    <location>
        <position position="60"/>
    </location>
    <ligand>
        <name>substrate</name>
    </ligand>
</feature>
<dbReference type="AlphaFoldDB" id="A0A9D2B9S9"/>
<gene>
    <name evidence="7" type="ORF">H9735_10640</name>
</gene>
<dbReference type="InterPro" id="IPR029033">
    <property type="entry name" value="His_PPase_superfam"/>
</dbReference>
<dbReference type="GO" id="GO:0004619">
    <property type="term" value="F:phosphoglycerate mutase activity"/>
    <property type="evidence" value="ECO:0007669"/>
    <property type="project" value="UniProtKB-EC"/>
</dbReference>
<keyword evidence="3" id="KW-0324">Glycolysis</keyword>
<evidence type="ECO:0000256" key="3">
    <source>
        <dbReference type="ARBA" id="ARBA00023152"/>
    </source>
</evidence>
<evidence type="ECO:0000313" key="8">
    <source>
        <dbReference type="Proteomes" id="UP000886721"/>
    </source>
</evidence>
<evidence type="ECO:0000256" key="4">
    <source>
        <dbReference type="ARBA" id="ARBA00023235"/>
    </source>
</evidence>
<keyword evidence="4" id="KW-0413">Isomerase</keyword>
<dbReference type="PANTHER" id="PTHR11931">
    <property type="entry name" value="PHOSPHOGLYCERATE MUTASE"/>
    <property type="match status" value="1"/>
</dbReference>
<evidence type="ECO:0000256" key="1">
    <source>
        <dbReference type="ARBA" id="ARBA00006717"/>
    </source>
</evidence>
<protein>
    <recommendedName>
        <fullName evidence="2">phosphoglycerate mutase (2,3-diphosphoglycerate-dependent)</fullName>
        <ecNumber evidence="2">5.4.2.11</ecNumber>
    </recommendedName>
</protein>
<reference evidence="7" key="1">
    <citation type="journal article" date="2021" name="PeerJ">
        <title>Extensive microbial diversity within the chicken gut microbiome revealed by metagenomics and culture.</title>
        <authorList>
            <person name="Gilroy R."/>
            <person name="Ravi A."/>
            <person name="Getino M."/>
            <person name="Pursley I."/>
            <person name="Horton D.L."/>
            <person name="Alikhan N.F."/>
            <person name="Baker D."/>
            <person name="Gharbi K."/>
            <person name="Hall N."/>
            <person name="Watson M."/>
            <person name="Adriaenssens E.M."/>
            <person name="Foster-Nyarko E."/>
            <person name="Jarju S."/>
            <person name="Secka A."/>
            <person name="Antonio M."/>
            <person name="Oren A."/>
            <person name="Chaudhuri R.R."/>
            <person name="La Ragione R."/>
            <person name="Hildebrand F."/>
            <person name="Pallen M.J."/>
        </authorList>
    </citation>
    <scope>NUCLEOTIDE SEQUENCE</scope>
    <source>
        <strain evidence="7">CHK191-13928</strain>
    </source>
</reference>
<evidence type="ECO:0000256" key="6">
    <source>
        <dbReference type="PIRSR" id="PIRSR613078-2"/>
    </source>
</evidence>
<feature type="binding site" evidence="6">
    <location>
        <begin position="10"/>
        <end position="17"/>
    </location>
    <ligand>
        <name>substrate</name>
    </ligand>
</feature>
<accession>A0A9D2B9S9</accession>
<dbReference type="SUPFAM" id="SSF53254">
    <property type="entry name" value="Phosphoglycerate mutase-like"/>
    <property type="match status" value="1"/>
</dbReference>
<proteinExistence type="inferred from homology"/>
<evidence type="ECO:0000256" key="5">
    <source>
        <dbReference type="PIRSR" id="PIRSR613078-1"/>
    </source>
</evidence>
<feature type="active site" description="Tele-phosphohistidine intermediate" evidence="5">
    <location>
        <position position="11"/>
    </location>
</feature>
<feature type="active site" description="Proton donor/acceptor" evidence="5">
    <location>
        <position position="84"/>
    </location>
</feature>
<dbReference type="CDD" id="cd07067">
    <property type="entry name" value="HP_PGM_like"/>
    <property type="match status" value="1"/>
</dbReference>
<evidence type="ECO:0000313" key="7">
    <source>
        <dbReference type="EMBL" id="HIX68560.1"/>
    </source>
</evidence>
<dbReference type="Proteomes" id="UP000886721">
    <property type="component" value="Unassembled WGS sequence"/>
</dbReference>
<dbReference type="Gene3D" id="3.40.50.1240">
    <property type="entry name" value="Phosphoglycerate mutase-like"/>
    <property type="match status" value="1"/>
</dbReference>
<comment type="caution">
    <text evidence="7">The sequence shown here is derived from an EMBL/GenBank/DDBJ whole genome shotgun (WGS) entry which is preliminary data.</text>
</comment>
<dbReference type="InterPro" id="IPR013078">
    <property type="entry name" value="His_Pase_superF_clade-1"/>
</dbReference>
<dbReference type="EC" id="5.4.2.11" evidence="2"/>
<reference evidence="7" key="2">
    <citation type="submission" date="2021-04" db="EMBL/GenBank/DDBJ databases">
        <authorList>
            <person name="Gilroy R."/>
        </authorList>
    </citation>
    <scope>NUCLEOTIDE SEQUENCE</scope>
    <source>
        <strain evidence="7">CHK191-13928</strain>
    </source>
</reference>
<dbReference type="Pfam" id="PF00300">
    <property type="entry name" value="His_Phos_1"/>
    <property type="match status" value="1"/>
</dbReference>
<name>A0A9D2B9S9_9FIRM</name>
<dbReference type="SMART" id="SM00855">
    <property type="entry name" value="PGAM"/>
    <property type="match status" value="1"/>
</dbReference>
<sequence length="218" mass="24751">MKKVAFYYVRHGETLFNVMNRMQGWCDSPLTKKGIGDAKEAREILKNVPFCAAYVSTSERCRDTCAIIVEGREIPIYERKGLKEVNFGTWEGVEVDKHLDEINRRRGTGIHWDDCGGDSNESFGKRIRKTYREIYEKCKDGDQILIVSHGAAWLWMQGILLGIDSGAFGKLKEEKGLAKLPNGYNGVFSCTDGKWRLEEVPGLTKEEIEGLYESTENV</sequence>
<organism evidence="7 8">
    <name type="scientific">Candidatus Anaerostipes excrementavium</name>
    <dbReference type="NCBI Taxonomy" id="2838463"/>
    <lineage>
        <taxon>Bacteria</taxon>
        <taxon>Bacillati</taxon>
        <taxon>Bacillota</taxon>
        <taxon>Clostridia</taxon>
        <taxon>Lachnospirales</taxon>
        <taxon>Lachnospiraceae</taxon>
        <taxon>Anaerostipes</taxon>
    </lineage>
</organism>
<dbReference type="GO" id="GO:0006096">
    <property type="term" value="P:glycolytic process"/>
    <property type="evidence" value="ECO:0007669"/>
    <property type="project" value="UniProtKB-KW"/>
</dbReference>